<evidence type="ECO:0000313" key="3">
    <source>
        <dbReference type="EMBL" id="BAL93021.1"/>
    </source>
</evidence>
<dbReference type="EMBL" id="AP012319">
    <property type="protein sequence ID" value="BAL93021.1"/>
    <property type="molecule type" value="Genomic_DNA"/>
</dbReference>
<evidence type="ECO:0000256" key="2">
    <source>
        <dbReference type="SAM" id="Phobius"/>
    </source>
</evidence>
<dbReference type="AlphaFoldDB" id="I0HJ34"/>
<dbReference type="STRING" id="512565.AMIS_78010"/>
<protein>
    <submittedName>
        <fullName evidence="3">Uncharacterized protein</fullName>
    </submittedName>
</protein>
<dbReference type="OrthoDB" id="3395205at2"/>
<feature type="compositionally biased region" description="Low complexity" evidence="1">
    <location>
        <begin position="11"/>
        <end position="24"/>
    </location>
</feature>
<keyword evidence="2" id="KW-0472">Membrane</keyword>
<dbReference type="RefSeq" id="WP_014447904.1">
    <property type="nucleotide sequence ID" value="NC_017093.1"/>
</dbReference>
<dbReference type="PATRIC" id="fig|512565.3.peg.7818"/>
<keyword evidence="4" id="KW-1185">Reference proteome</keyword>
<name>I0HJ34_ACTM4</name>
<feature type="transmembrane region" description="Helical" evidence="2">
    <location>
        <begin position="173"/>
        <end position="197"/>
    </location>
</feature>
<feature type="transmembrane region" description="Helical" evidence="2">
    <location>
        <begin position="146"/>
        <end position="167"/>
    </location>
</feature>
<evidence type="ECO:0000256" key="1">
    <source>
        <dbReference type="SAM" id="MobiDB-lite"/>
    </source>
</evidence>
<dbReference type="KEGG" id="ams:AMIS_78010"/>
<reference evidence="3 4" key="1">
    <citation type="submission" date="2012-02" db="EMBL/GenBank/DDBJ databases">
        <title>Complete genome sequence of Actinoplanes missouriensis 431 (= NBRC 102363).</title>
        <authorList>
            <person name="Ohnishi Y."/>
            <person name="Ishikawa J."/>
            <person name="Sekine M."/>
            <person name="Hosoyama A."/>
            <person name="Harada T."/>
            <person name="Narita H."/>
            <person name="Hata T."/>
            <person name="Konno Y."/>
            <person name="Tutikane K."/>
            <person name="Fujita N."/>
            <person name="Horinouchi S."/>
            <person name="Hayakawa M."/>
        </authorList>
    </citation>
    <scope>NUCLEOTIDE SEQUENCE [LARGE SCALE GENOMIC DNA]</scope>
    <source>
        <strain evidence="4">ATCC 14538 / DSM 43046 / CBS 188.64 / JCM 3121 / NBRC 102363 / NCIMB 12654 / NRRL B-3342 / UNCC 431</strain>
    </source>
</reference>
<gene>
    <name evidence="3" type="ordered locus">AMIS_78010</name>
</gene>
<sequence length="233" mass="24472">MTEQAEQRGTVPPQAASPQAVPSQAAPPDPWADYLAAARELDAVRRAASSMAGEHAETIATARQELSSVRARLVPQRARLARDFAVPEWELTPQPEDQAAAMAKVAGGPAAVLAALQEARATADAADHSFIGPAPLGPHRPYGRNLLIYGPFAFVVLLVQVILFLLVGSPPDYALACALSMPLLAFGLGWATIGFVYDDEGVKADRTTVLGVIVCLVPVLLTCAGRGLQALFG</sequence>
<proteinExistence type="predicted"/>
<dbReference type="HOGENOM" id="CLU_1165424_0_0_11"/>
<organism evidence="3 4">
    <name type="scientific">Actinoplanes missouriensis (strain ATCC 14538 / DSM 43046 / CBS 188.64 / JCM 3121 / NBRC 102363 / NCIMB 12654 / NRRL B-3342 / UNCC 431)</name>
    <dbReference type="NCBI Taxonomy" id="512565"/>
    <lineage>
        <taxon>Bacteria</taxon>
        <taxon>Bacillati</taxon>
        <taxon>Actinomycetota</taxon>
        <taxon>Actinomycetes</taxon>
        <taxon>Micromonosporales</taxon>
        <taxon>Micromonosporaceae</taxon>
        <taxon>Actinoplanes</taxon>
    </lineage>
</organism>
<dbReference type="Proteomes" id="UP000007882">
    <property type="component" value="Chromosome"/>
</dbReference>
<keyword evidence="2" id="KW-1133">Transmembrane helix</keyword>
<feature type="transmembrane region" description="Helical" evidence="2">
    <location>
        <begin position="209"/>
        <end position="232"/>
    </location>
</feature>
<evidence type="ECO:0000313" key="4">
    <source>
        <dbReference type="Proteomes" id="UP000007882"/>
    </source>
</evidence>
<keyword evidence="2" id="KW-0812">Transmembrane</keyword>
<feature type="region of interest" description="Disordered" evidence="1">
    <location>
        <begin position="1"/>
        <end position="30"/>
    </location>
</feature>
<accession>I0HJ34</accession>
<dbReference type="eggNOG" id="ENOG5031H6Z">
    <property type="taxonomic scope" value="Bacteria"/>
</dbReference>